<dbReference type="GO" id="GO:0016787">
    <property type="term" value="F:hydrolase activity"/>
    <property type="evidence" value="ECO:0007669"/>
    <property type="project" value="UniProtKB-KW"/>
</dbReference>
<gene>
    <name evidence="2" type="ORF">A9A72_1231139</name>
</gene>
<keyword evidence="2" id="KW-0378">Hydrolase</keyword>
<organism evidence="2 3">
    <name type="scientific">Stutzerimonas stutzeri</name>
    <name type="common">Pseudomonas stutzeri</name>
    <dbReference type="NCBI Taxonomy" id="316"/>
    <lineage>
        <taxon>Bacteria</taxon>
        <taxon>Pseudomonadati</taxon>
        <taxon>Pseudomonadota</taxon>
        <taxon>Gammaproteobacteria</taxon>
        <taxon>Pseudomonadales</taxon>
        <taxon>Pseudomonadaceae</taxon>
        <taxon>Stutzerimonas</taxon>
    </lineage>
</organism>
<dbReference type="Gene3D" id="3.60.110.10">
    <property type="entry name" value="Carbon-nitrogen hydrolase"/>
    <property type="match status" value="1"/>
</dbReference>
<evidence type="ECO:0000313" key="2">
    <source>
        <dbReference type="EMBL" id="TYP64353.1"/>
    </source>
</evidence>
<dbReference type="AlphaFoldDB" id="A0A5S5BF90"/>
<dbReference type="Pfam" id="PF00795">
    <property type="entry name" value="CN_hydrolase"/>
    <property type="match status" value="1"/>
</dbReference>
<dbReference type="InterPro" id="IPR036526">
    <property type="entry name" value="C-N_Hydrolase_sf"/>
</dbReference>
<dbReference type="PANTHER" id="PTHR23088:SF50">
    <property type="entry name" value="HYDROLASE YHCX"/>
    <property type="match status" value="1"/>
</dbReference>
<reference evidence="2 3" key="1">
    <citation type="submission" date="2019-07" db="EMBL/GenBank/DDBJ databases">
        <title>Deep subsurface shale carbon reservoir microbial communities from Ohio and West Virginia, USA.</title>
        <authorList>
            <person name="Wrighton K."/>
        </authorList>
    </citation>
    <scope>NUCLEOTIDE SEQUENCE [LARGE SCALE GENOMIC DNA]</scope>
    <source>
        <strain evidence="2 3">NP_8Ht</strain>
    </source>
</reference>
<dbReference type="EMBL" id="VNHQ01000013">
    <property type="protein sequence ID" value="TYP64353.1"/>
    <property type="molecule type" value="Genomic_DNA"/>
</dbReference>
<dbReference type="CDD" id="cd07574">
    <property type="entry name" value="nitrilase_Rim1_like"/>
    <property type="match status" value="1"/>
</dbReference>
<sequence length="296" mass="32999">MSAFTLATAQYDIGFFSHWDDFTAKLERWVASAVQQDAKLLVFPEYGSMELASLFGQAVYSDLQQQLQAMQTLLPKWRDLHQALARRHDVLILASSFPTELQAGHVVNRATLFGPEGILGHQDKLIMTRFENEQWGIRAGERIGVIDTELGRIGILICYDSEFPMIARQQITAGAELLLVPSCTDTQAGFHRVRIGCQARALENQCYVVQSPTTGLAPWSEAVDINTGRASVYTPVDYGFPDNGILVEGADDEANWVFATLDLRELARIRAEGQVFNHRDWPKQLALKGPEQAAFS</sequence>
<dbReference type="InterPro" id="IPR003010">
    <property type="entry name" value="C-N_Hydrolase"/>
</dbReference>
<dbReference type="PANTHER" id="PTHR23088">
    <property type="entry name" value="NITRILASE-RELATED"/>
    <property type="match status" value="1"/>
</dbReference>
<evidence type="ECO:0000259" key="1">
    <source>
        <dbReference type="PROSITE" id="PS50263"/>
    </source>
</evidence>
<feature type="domain" description="CN hydrolase" evidence="1">
    <location>
        <begin position="4"/>
        <end position="263"/>
    </location>
</feature>
<proteinExistence type="predicted"/>
<dbReference type="PROSITE" id="PS50263">
    <property type="entry name" value="CN_HYDROLASE"/>
    <property type="match status" value="1"/>
</dbReference>
<evidence type="ECO:0000313" key="3">
    <source>
        <dbReference type="Proteomes" id="UP000324282"/>
    </source>
</evidence>
<dbReference type="RefSeq" id="WP_148925859.1">
    <property type="nucleotide sequence ID" value="NZ_VNHQ01000013.1"/>
</dbReference>
<dbReference type="OrthoDB" id="9811121at2"/>
<accession>A0A5S5BF90</accession>
<dbReference type="SUPFAM" id="SSF56317">
    <property type="entry name" value="Carbon-nitrogen hydrolase"/>
    <property type="match status" value="1"/>
</dbReference>
<dbReference type="Proteomes" id="UP000324282">
    <property type="component" value="Unassembled WGS sequence"/>
</dbReference>
<protein>
    <submittedName>
        <fullName evidence="2">Putative amidohydrolase</fullName>
    </submittedName>
</protein>
<name>A0A5S5BF90_STUST</name>
<comment type="caution">
    <text evidence="2">The sequence shown here is derived from an EMBL/GenBank/DDBJ whole genome shotgun (WGS) entry which is preliminary data.</text>
</comment>